<sequence length="216" mass="24284">MSAMLEGQKLMNVYHIRSHFMETAQQDAGHRPSADGRNGPPFPPAEYSSKTLPLPSESQYKSSHTKYNVNPQEPIRLNHKEMRLSEDKERSLARPPDSSHRDCYREDTAQYVTAPPKPERSHSLRGHNPELLERDPAIFYPYQTLHGKLHSSIGALSQYDNVADYHSIPHHRSTGQSNPTAFPLAHGRTYATALGQGAFLAAELSLQRPEGRVHAE</sequence>
<feature type="compositionally biased region" description="Polar residues" evidence="1">
    <location>
        <begin position="48"/>
        <end position="71"/>
    </location>
</feature>
<dbReference type="Proteomes" id="UP001176940">
    <property type="component" value="Unassembled WGS sequence"/>
</dbReference>
<reference evidence="2" key="1">
    <citation type="submission" date="2023-07" db="EMBL/GenBank/DDBJ databases">
        <authorList>
            <person name="Stuckert A."/>
        </authorList>
    </citation>
    <scope>NUCLEOTIDE SEQUENCE</scope>
</reference>
<feature type="compositionally biased region" description="Basic and acidic residues" evidence="1">
    <location>
        <begin position="76"/>
        <end position="108"/>
    </location>
</feature>
<feature type="compositionally biased region" description="Basic and acidic residues" evidence="1">
    <location>
        <begin position="117"/>
        <end position="127"/>
    </location>
</feature>
<evidence type="ECO:0000256" key="1">
    <source>
        <dbReference type="SAM" id="MobiDB-lite"/>
    </source>
</evidence>
<protein>
    <submittedName>
        <fullName evidence="2">Uncharacterized protein</fullName>
    </submittedName>
</protein>
<accession>A0ABN9L6Z0</accession>
<keyword evidence="3" id="KW-1185">Reference proteome</keyword>
<feature type="region of interest" description="Disordered" evidence="1">
    <location>
        <begin position="24"/>
        <end position="127"/>
    </location>
</feature>
<evidence type="ECO:0000313" key="3">
    <source>
        <dbReference type="Proteomes" id="UP001176940"/>
    </source>
</evidence>
<name>A0ABN9L6Z0_9NEOB</name>
<evidence type="ECO:0000313" key="2">
    <source>
        <dbReference type="EMBL" id="CAJ0934846.1"/>
    </source>
</evidence>
<organism evidence="2 3">
    <name type="scientific">Ranitomeya imitator</name>
    <name type="common">mimic poison frog</name>
    <dbReference type="NCBI Taxonomy" id="111125"/>
    <lineage>
        <taxon>Eukaryota</taxon>
        <taxon>Metazoa</taxon>
        <taxon>Chordata</taxon>
        <taxon>Craniata</taxon>
        <taxon>Vertebrata</taxon>
        <taxon>Euteleostomi</taxon>
        <taxon>Amphibia</taxon>
        <taxon>Batrachia</taxon>
        <taxon>Anura</taxon>
        <taxon>Neobatrachia</taxon>
        <taxon>Hyloidea</taxon>
        <taxon>Dendrobatidae</taxon>
        <taxon>Dendrobatinae</taxon>
        <taxon>Ranitomeya</taxon>
    </lineage>
</organism>
<comment type="caution">
    <text evidence="2">The sequence shown here is derived from an EMBL/GenBank/DDBJ whole genome shotgun (WGS) entry which is preliminary data.</text>
</comment>
<proteinExistence type="predicted"/>
<gene>
    <name evidence="2" type="ORF">RIMI_LOCUS6129521</name>
</gene>
<dbReference type="EMBL" id="CAUEEQ010010904">
    <property type="protein sequence ID" value="CAJ0934846.1"/>
    <property type="molecule type" value="Genomic_DNA"/>
</dbReference>